<evidence type="ECO:0000256" key="2">
    <source>
        <dbReference type="SAM" id="SignalP"/>
    </source>
</evidence>
<proteinExistence type="predicted"/>
<reference evidence="3" key="2">
    <citation type="submission" date="2020-05" db="UniProtKB">
        <authorList>
            <consortium name="EnsemblMetazoa"/>
        </authorList>
    </citation>
    <scope>IDENTIFICATION</scope>
    <source>
        <strain evidence="3">A-37</strain>
    </source>
</reference>
<feature type="compositionally biased region" description="Polar residues" evidence="1">
    <location>
        <begin position="64"/>
        <end position="74"/>
    </location>
</feature>
<feature type="compositionally biased region" description="Basic and acidic residues" evidence="1">
    <location>
        <begin position="283"/>
        <end position="312"/>
    </location>
</feature>
<dbReference type="Proteomes" id="UP000075883">
    <property type="component" value="Unassembled WGS sequence"/>
</dbReference>
<name>A0A182MVB0_9DIPT</name>
<evidence type="ECO:0000313" key="3">
    <source>
        <dbReference type="EnsemblMetazoa" id="ACUA027115-PA"/>
    </source>
</evidence>
<reference evidence="4" key="1">
    <citation type="submission" date="2013-09" db="EMBL/GenBank/DDBJ databases">
        <title>The Genome Sequence of Anopheles culicifacies species A.</title>
        <authorList>
            <consortium name="The Broad Institute Genomics Platform"/>
            <person name="Neafsey D.E."/>
            <person name="Besansky N."/>
            <person name="Howell P."/>
            <person name="Walton C."/>
            <person name="Young S.K."/>
            <person name="Zeng Q."/>
            <person name="Gargeya S."/>
            <person name="Fitzgerald M."/>
            <person name="Haas B."/>
            <person name="Abouelleil A."/>
            <person name="Allen A.W."/>
            <person name="Alvarado L."/>
            <person name="Arachchi H.M."/>
            <person name="Berlin A.M."/>
            <person name="Chapman S.B."/>
            <person name="Gainer-Dewar J."/>
            <person name="Goldberg J."/>
            <person name="Griggs A."/>
            <person name="Gujja S."/>
            <person name="Hansen M."/>
            <person name="Howarth C."/>
            <person name="Imamovic A."/>
            <person name="Ireland A."/>
            <person name="Larimer J."/>
            <person name="McCowan C."/>
            <person name="Murphy C."/>
            <person name="Pearson M."/>
            <person name="Poon T.W."/>
            <person name="Priest M."/>
            <person name="Roberts A."/>
            <person name="Saif S."/>
            <person name="Shea T."/>
            <person name="Sisk P."/>
            <person name="Sykes S."/>
            <person name="Wortman J."/>
            <person name="Nusbaum C."/>
            <person name="Birren B."/>
        </authorList>
    </citation>
    <scope>NUCLEOTIDE SEQUENCE [LARGE SCALE GENOMIC DNA]</scope>
    <source>
        <strain evidence="4">A-37</strain>
    </source>
</reference>
<feature type="region of interest" description="Disordered" evidence="1">
    <location>
        <begin position="90"/>
        <end position="112"/>
    </location>
</feature>
<feature type="region of interest" description="Disordered" evidence="1">
    <location>
        <begin position="254"/>
        <end position="353"/>
    </location>
</feature>
<feature type="region of interest" description="Disordered" evidence="1">
    <location>
        <begin position="61"/>
        <end position="80"/>
    </location>
</feature>
<organism evidence="3 4">
    <name type="scientific">Anopheles culicifacies</name>
    <dbReference type="NCBI Taxonomy" id="139723"/>
    <lineage>
        <taxon>Eukaryota</taxon>
        <taxon>Metazoa</taxon>
        <taxon>Ecdysozoa</taxon>
        <taxon>Arthropoda</taxon>
        <taxon>Hexapoda</taxon>
        <taxon>Insecta</taxon>
        <taxon>Pterygota</taxon>
        <taxon>Neoptera</taxon>
        <taxon>Endopterygota</taxon>
        <taxon>Diptera</taxon>
        <taxon>Nematocera</taxon>
        <taxon>Culicoidea</taxon>
        <taxon>Culicidae</taxon>
        <taxon>Anophelinae</taxon>
        <taxon>Anopheles</taxon>
        <taxon>culicifacies species complex</taxon>
    </lineage>
</organism>
<dbReference type="VEuPathDB" id="VectorBase:ACUA027115"/>
<feature type="chain" id="PRO_5017546868" evidence="2">
    <location>
        <begin position="23"/>
        <end position="353"/>
    </location>
</feature>
<dbReference type="AlphaFoldDB" id="A0A182MVB0"/>
<evidence type="ECO:0000256" key="1">
    <source>
        <dbReference type="SAM" id="MobiDB-lite"/>
    </source>
</evidence>
<protein>
    <submittedName>
        <fullName evidence="3">Uncharacterized protein</fullName>
    </submittedName>
</protein>
<keyword evidence="2" id="KW-0732">Signal</keyword>
<sequence>MNGLVEVVVLASVLVAGLLVCGETNFFEHAEPSQHVMHIRKLTDSDKLRIELEPVWFHLESTEQRPSSESQQVKRQADVRRPFRAYSNREEFARDQQRRNSRSGHSNDDNEDSFLKDYWQMERPNKLSSHEITKQSTSIEEQLENTYLPSCFRAYMREMYDRNSESVRKLMRCLAQQSDESCLIETGRTHGHLQSRYSDSAEDDYYPKDKRIRRMPERKVVRKRKYNESYDDTTQENATDEELTFEQLFIRSDSDGGGQIFEPLNENNASESEDSNDSSSTGEARRTNDDGKSRDTDSQEAVERLYTRDGRLRPVAYRRLPQKYNTRSRQQSDSHSESESEQGSEGEESEESR</sequence>
<feature type="compositionally biased region" description="Acidic residues" evidence="1">
    <location>
        <begin position="339"/>
        <end position="353"/>
    </location>
</feature>
<evidence type="ECO:0000313" key="4">
    <source>
        <dbReference type="Proteomes" id="UP000075883"/>
    </source>
</evidence>
<dbReference type="EMBL" id="AXCM01000024">
    <property type="status" value="NOT_ANNOTATED_CDS"/>
    <property type="molecule type" value="Genomic_DNA"/>
</dbReference>
<keyword evidence="4" id="KW-1185">Reference proteome</keyword>
<dbReference type="EnsemblMetazoa" id="ACUA027115-RA">
    <property type="protein sequence ID" value="ACUA027115-PA"/>
    <property type="gene ID" value="ACUA027115"/>
</dbReference>
<accession>A0A182MVB0</accession>
<feature type="signal peptide" evidence="2">
    <location>
        <begin position="1"/>
        <end position="22"/>
    </location>
</feature>